<evidence type="ECO:0000256" key="1">
    <source>
        <dbReference type="ARBA" id="ARBA00004429"/>
    </source>
</evidence>
<evidence type="ECO:0000256" key="3">
    <source>
        <dbReference type="ARBA" id="ARBA00022475"/>
    </source>
</evidence>
<evidence type="ECO:0000259" key="10">
    <source>
        <dbReference type="Pfam" id="PF04290"/>
    </source>
</evidence>
<keyword evidence="5 9" id="KW-0812">Transmembrane</keyword>
<reference evidence="11 12" key="1">
    <citation type="submission" date="2020-08" db="EMBL/GenBank/DDBJ databases">
        <title>Novel species isolated from subtropical streams in China.</title>
        <authorList>
            <person name="Lu H."/>
        </authorList>
    </citation>
    <scope>NUCLEOTIDE SEQUENCE [LARGE SCALE GENOMIC DNA]</scope>
    <source>
        <strain evidence="11 12">FT31W</strain>
    </source>
</reference>
<protein>
    <recommendedName>
        <fullName evidence="9">TRAP transporter small permease protein</fullName>
    </recommendedName>
</protein>
<evidence type="ECO:0000256" key="9">
    <source>
        <dbReference type="RuleBase" id="RU369079"/>
    </source>
</evidence>
<comment type="caution">
    <text evidence="11">The sequence shown here is derived from an EMBL/GenBank/DDBJ whole genome shotgun (WGS) entry which is preliminary data.</text>
</comment>
<dbReference type="PANTHER" id="PTHR35011">
    <property type="entry name" value="2,3-DIKETO-L-GULONATE TRAP TRANSPORTER SMALL PERMEASE PROTEIN YIAM"/>
    <property type="match status" value="1"/>
</dbReference>
<feature type="transmembrane region" description="Helical" evidence="9">
    <location>
        <begin position="70"/>
        <end position="88"/>
    </location>
</feature>
<comment type="subcellular location">
    <subcellularLocation>
        <location evidence="1 9">Cell inner membrane</location>
        <topology evidence="1 9">Multi-pass membrane protein</topology>
    </subcellularLocation>
</comment>
<organism evidence="11 12">
    <name type="scientific">Undibacterium griseum</name>
    <dbReference type="NCBI Taxonomy" id="2762295"/>
    <lineage>
        <taxon>Bacteria</taxon>
        <taxon>Pseudomonadati</taxon>
        <taxon>Pseudomonadota</taxon>
        <taxon>Betaproteobacteria</taxon>
        <taxon>Burkholderiales</taxon>
        <taxon>Oxalobacteraceae</taxon>
        <taxon>Undibacterium</taxon>
    </lineage>
</organism>
<sequence length="205" mass="22758">MSHGFEMAPGKTVPLPAHPALRMLARGLHWLNRWIIRLSMIAMLLTTLILTYSVISRYLFRVPTDWQDEASVFMLIGVTFFSAAYVQSYRGHIGIEVLSSLLPPALNRWRLLLVDLLSTAFCGFFAWKSWTLFYEAWVDGQTTSSTFAPPLWIPYAMMAAGMTLLTLQLLIQVLDALTVLAMPATSTTFTGQPAAAGQAARGEKA</sequence>
<evidence type="ECO:0000313" key="12">
    <source>
        <dbReference type="Proteomes" id="UP000613113"/>
    </source>
</evidence>
<accession>A0ABR6YJ93</accession>
<dbReference type="RefSeq" id="WP_186861557.1">
    <property type="nucleotide sequence ID" value="NZ_JACOGC010000001.1"/>
</dbReference>
<dbReference type="PANTHER" id="PTHR35011:SF10">
    <property type="entry name" value="TRAP TRANSPORTER SMALL PERMEASE PROTEIN"/>
    <property type="match status" value="1"/>
</dbReference>
<evidence type="ECO:0000256" key="5">
    <source>
        <dbReference type="ARBA" id="ARBA00022692"/>
    </source>
</evidence>
<keyword evidence="4 9" id="KW-0997">Cell inner membrane</keyword>
<dbReference type="InterPro" id="IPR007387">
    <property type="entry name" value="TRAP_DctQ"/>
</dbReference>
<name>A0ABR6YJ93_9BURK</name>
<keyword evidence="2 9" id="KW-0813">Transport</keyword>
<feature type="transmembrane region" description="Helical" evidence="9">
    <location>
        <begin position="152"/>
        <end position="174"/>
    </location>
</feature>
<keyword evidence="3" id="KW-1003">Cell membrane</keyword>
<keyword evidence="12" id="KW-1185">Reference proteome</keyword>
<dbReference type="EMBL" id="JACOGC010000001">
    <property type="protein sequence ID" value="MBC3883899.1"/>
    <property type="molecule type" value="Genomic_DNA"/>
</dbReference>
<comment type="similarity">
    <text evidence="8 9">Belongs to the TRAP transporter small permease family.</text>
</comment>
<dbReference type="Proteomes" id="UP000613113">
    <property type="component" value="Unassembled WGS sequence"/>
</dbReference>
<feature type="transmembrane region" description="Helical" evidence="9">
    <location>
        <begin position="109"/>
        <end position="127"/>
    </location>
</feature>
<evidence type="ECO:0000256" key="7">
    <source>
        <dbReference type="ARBA" id="ARBA00023136"/>
    </source>
</evidence>
<comment type="function">
    <text evidence="9">Part of the tripartite ATP-independent periplasmic (TRAP) transport system.</text>
</comment>
<feature type="domain" description="Tripartite ATP-independent periplasmic transporters DctQ component" evidence="10">
    <location>
        <begin position="47"/>
        <end position="177"/>
    </location>
</feature>
<evidence type="ECO:0000313" key="11">
    <source>
        <dbReference type="EMBL" id="MBC3883899.1"/>
    </source>
</evidence>
<proteinExistence type="inferred from homology"/>
<gene>
    <name evidence="11" type="ORF">H8K27_02020</name>
</gene>
<evidence type="ECO:0000256" key="4">
    <source>
        <dbReference type="ARBA" id="ARBA00022519"/>
    </source>
</evidence>
<evidence type="ECO:0000256" key="8">
    <source>
        <dbReference type="ARBA" id="ARBA00038436"/>
    </source>
</evidence>
<feature type="transmembrane region" description="Helical" evidence="9">
    <location>
        <begin position="34"/>
        <end position="55"/>
    </location>
</feature>
<comment type="subunit">
    <text evidence="9">The complex comprises the extracytoplasmic solute receptor protein and the two transmembrane proteins.</text>
</comment>
<keyword evidence="6 9" id="KW-1133">Transmembrane helix</keyword>
<evidence type="ECO:0000256" key="6">
    <source>
        <dbReference type="ARBA" id="ARBA00022989"/>
    </source>
</evidence>
<keyword evidence="7 9" id="KW-0472">Membrane</keyword>
<dbReference type="InterPro" id="IPR055348">
    <property type="entry name" value="DctQ"/>
</dbReference>
<dbReference type="Pfam" id="PF04290">
    <property type="entry name" value="DctQ"/>
    <property type="match status" value="1"/>
</dbReference>
<evidence type="ECO:0000256" key="2">
    <source>
        <dbReference type="ARBA" id="ARBA00022448"/>
    </source>
</evidence>